<protein>
    <submittedName>
        <fullName evidence="1">Uncharacterized protein</fullName>
    </submittedName>
</protein>
<organism evidence="1 2">
    <name type="scientific">Dallia pectoralis</name>
    <name type="common">Alaska blackfish</name>
    <dbReference type="NCBI Taxonomy" id="75939"/>
    <lineage>
        <taxon>Eukaryota</taxon>
        <taxon>Metazoa</taxon>
        <taxon>Chordata</taxon>
        <taxon>Craniata</taxon>
        <taxon>Vertebrata</taxon>
        <taxon>Euteleostomi</taxon>
        <taxon>Actinopterygii</taxon>
        <taxon>Neopterygii</taxon>
        <taxon>Teleostei</taxon>
        <taxon>Protacanthopterygii</taxon>
        <taxon>Esociformes</taxon>
        <taxon>Umbridae</taxon>
        <taxon>Dallia</taxon>
    </lineage>
</organism>
<name>A0ACC2HI02_DALPE</name>
<evidence type="ECO:0000313" key="1">
    <source>
        <dbReference type="EMBL" id="KAJ8015639.1"/>
    </source>
</evidence>
<gene>
    <name evidence="1" type="ORF">DPEC_G00028190</name>
</gene>
<sequence>MVYPSYRNPTLCSIPDQAISCPARAGPHSFSEARLSDNPEPGSPCPVAHGPLASDPLPPGGLRPRSRRTASDPLRRARSHLNHRSIYLFKGEFYWKFPNPGSSPVEGYPRSTATDWLDCPHPSARVPDDLSLSLSPPTGRQERHEWEERGKELTAGRRRGQDRAAEGGLQRVPCTCRNGAAEISMRLTLFSGVLLVTLLAQMTV</sequence>
<comment type="caution">
    <text evidence="1">The sequence shown here is derived from an EMBL/GenBank/DDBJ whole genome shotgun (WGS) entry which is preliminary data.</text>
</comment>
<evidence type="ECO:0000313" key="2">
    <source>
        <dbReference type="Proteomes" id="UP001157502"/>
    </source>
</evidence>
<dbReference type="Proteomes" id="UP001157502">
    <property type="component" value="Chromosome 2"/>
</dbReference>
<dbReference type="EMBL" id="CM055729">
    <property type="protein sequence ID" value="KAJ8015639.1"/>
    <property type="molecule type" value="Genomic_DNA"/>
</dbReference>
<reference evidence="1" key="1">
    <citation type="submission" date="2021-05" db="EMBL/GenBank/DDBJ databases">
        <authorList>
            <person name="Pan Q."/>
            <person name="Jouanno E."/>
            <person name="Zahm M."/>
            <person name="Klopp C."/>
            <person name="Cabau C."/>
            <person name="Louis A."/>
            <person name="Berthelot C."/>
            <person name="Parey E."/>
            <person name="Roest Crollius H."/>
            <person name="Montfort J."/>
            <person name="Robinson-Rechavi M."/>
            <person name="Bouchez O."/>
            <person name="Lampietro C."/>
            <person name="Lopez Roques C."/>
            <person name="Donnadieu C."/>
            <person name="Postlethwait J."/>
            <person name="Bobe J."/>
            <person name="Dillon D."/>
            <person name="Chandos A."/>
            <person name="von Hippel F."/>
            <person name="Guiguen Y."/>
        </authorList>
    </citation>
    <scope>NUCLEOTIDE SEQUENCE</scope>
    <source>
        <strain evidence="1">YG-Jan2019</strain>
    </source>
</reference>
<proteinExistence type="predicted"/>
<keyword evidence="2" id="KW-1185">Reference proteome</keyword>
<accession>A0ACC2HI02</accession>